<accession>A0A090APT6</accession>
<dbReference type="GO" id="GO:0016829">
    <property type="term" value="F:lyase activity"/>
    <property type="evidence" value="ECO:0007669"/>
    <property type="project" value="UniProtKB-KW"/>
</dbReference>
<dbReference type="STRING" id="40754.THII_3273"/>
<name>A0A090APT6_9GAMM</name>
<protein>
    <submittedName>
        <fullName evidence="1">PBS lyase HEAT-like repeat protein</fullName>
    </submittedName>
</protein>
<keyword evidence="1" id="KW-0456">Lyase</keyword>
<organism evidence="1 2">
    <name type="scientific">Thioploca ingrica</name>
    <dbReference type="NCBI Taxonomy" id="40754"/>
    <lineage>
        <taxon>Bacteria</taxon>
        <taxon>Pseudomonadati</taxon>
        <taxon>Pseudomonadota</taxon>
        <taxon>Gammaproteobacteria</taxon>
        <taxon>Thiotrichales</taxon>
        <taxon>Thiotrichaceae</taxon>
        <taxon>Thioploca</taxon>
    </lineage>
</organism>
<reference evidence="1 2" key="1">
    <citation type="journal article" date="2014" name="ISME J.">
        <title>Ecophysiology of Thioploca ingrica as revealed by the complete genome sequence supplemented with proteomic evidence.</title>
        <authorList>
            <person name="Kojima H."/>
            <person name="Ogura Y."/>
            <person name="Yamamoto N."/>
            <person name="Togashi T."/>
            <person name="Mori H."/>
            <person name="Watanabe T."/>
            <person name="Nemoto F."/>
            <person name="Kurokawa K."/>
            <person name="Hayashi T."/>
            <person name="Fukui M."/>
        </authorList>
    </citation>
    <scope>NUCLEOTIDE SEQUENCE [LARGE SCALE GENOMIC DNA]</scope>
</reference>
<dbReference type="KEGG" id="tig:THII_3273"/>
<dbReference type="Proteomes" id="UP000031623">
    <property type="component" value="Chromosome"/>
</dbReference>
<gene>
    <name evidence="1" type="ORF">THII_3273</name>
</gene>
<dbReference type="HOGENOM" id="CLU_2921334_0_0_6"/>
<proteinExistence type="predicted"/>
<sequence>MAYPGGDLAKLLRVDEATLIKTLDKLEQARIRRRQIRQSTTEQGEQRVLWYELYHDIFSKI</sequence>
<dbReference type="AlphaFoldDB" id="A0A090APT6"/>
<evidence type="ECO:0000313" key="2">
    <source>
        <dbReference type="Proteomes" id="UP000031623"/>
    </source>
</evidence>
<dbReference type="EMBL" id="AP014633">
    <property type="protein sequence ID" value="BAP57570.1"/>
    <property type="molecule type" value="Genomic_DNA"/>
</dbReference>
<keyword evidence="2" id="KW-1185">Reference proteome</keyword>
<evidence type="ECO:0000313" key="1">
    <source>
        <dbReference type="EMBL" id="BAP57570.1"/>
    </source>
</evidence>